<dbReference type="PANTHER" id="PTHR42921:SF4">
    <property type="entry name" value="ACETOACETYL-COA SYNTHASE (AFU_ORTHOLOGUE AFUA_8G04770)"/>
    <property type="match status" value="1"/>
</dbReference>
<dbReference type="GO" id="GO:0006629">
    <property type="term" value="P:lipid metabolic process"/>
    <property type="evidence" value="ECO:0007669"/>
    <property type="project" value="InterPro"/>
</dbReference>
<comment type="similarity">
    <text evidence="1">Belongs to the ATP-dependent AMP-binding enzyme family.</text>
</comment>
<dbReference type="InterPro" id="IPR032387">
    <property type="entry name" value="ACAS_N"/>
</dbReference>
<dbReference type="Gene3D" id="3.30.300.30">
    <property type="match status" value="1"/>
</dbReference>
<dbReference type="InterPro" id="IPR000873">
    <property type="entry name" value="AMP-dep_synth/lig_dom"/>
</dbReference>
<evidence type="ECO:0000259" key="2">
    <source>
        <dbReference type="Pfam" id="PF00501"/>
    </source>
</evidence>
<evidence type="ECO:0000313" key="5">
    <source>
        <dbReference type="Proteomes" id="UP000029964"/>
    </source>
</evidence>
<sequence length="703" mass="78110">MDMTTMPRKLWEHPDPKSTAMWKFMQDVNRLHGLHLETFQELYTWSCDNRASFFGQLWESQGWLQEGTYSRVVDETVPISELPRWFEGVRVNMTENFLWVRDSQGQQRRSTLGKEDDKVAITEIREGNTEVRHVTWGQLRRRVGEMAGALRERGVGRGDRVVVVGAHSVQTAVVMMATLWVGGIFSSSSTDMGVGGLLQRTVQITPKFVFFDDGALYNGKVVDLREKMAGMAEGMKDCPNFEGIIAIQRFARPYDTSTMPRTERLEDFLGTSRQVPPITRVGFQDPSIVYYSSGTTGTPKAIVHGTGTLLISLGKEAILHRDIKPQDVAMQYTTTGWIMYKASVGHLIFGGRAVFYDGSPFMGAKGAVDVRLLLRIAAEQRVAHLGISPRWMGELAKNGVVPRDEFDLSGLKTVTSTGMVLPDQLFEWFYDVGFPRSTHLCNISGGTDIAGCFAMDNPLTPVYVGGCQGPSLGTAIAVFDHDLPPSSTTTASPLAPGTPGDLVSTRAFPNMPVLLWNDGPSPPGPKYRSAYFSRYARAWAQGDFCAIHPRTGGILMLGRSDGVLNPSGVRFGSADIYAVVERFFPSEIRESICVGQRRPNRDDDERVVLFLLMHDGVRLDAQLVDRVRAAIARELTKRHVPRFVFEVPEIPVTVNGKKVELPVKHIISGGRVKPSGTLLNPASLDFFYRFQEIERLTEPQAKL</sequence>
<dbReference type="InterPro" id="IPR045851">
    <property type="entry name" value="AMP-bd_C_sf"/>
</dbReference>
<dbReference type="NCBIfam" id="TIGR01217">
    <property type="entry name" value="ac_ac_CoA_syn"/>
    <property type="match status" value="1"/>
</dbReference>
<gene>
    <name evidence="4" type="ORF">ACRE_025590</name>
</gene>
<dbReference type="PANTHER" id="PTHR42921">
    <property type="entry name" value="ACETOACETYL-COA SYNTHETASE"/>
    <property type="match status" value="1"/>
</dbReference>
<accession>A0A086TBA9</accession>
<dbReference type="AlphaFoldDB" id="A0A086TBA9"/>
<dbReference type="PROSITE" id="PS00455">
    <property type="entry name" value="AMP_BINDING"/>
    <property type="match status" value="1"/>
</dbReference>
<feature type="domain" description="AMP-dependent synthetase/ligase" evidence="2">
    <location>
        <begin position="115"/>
        <end position="485"/>
    </location>
</feature>
<dbReference type="STRING" id="857340.A0A086TBA9"/>
<dbReference type="InterPro" id="IPR042099">
    <property type="entry name" value="ANL_N_sf"/>
</dbReference>
<keyword evidence="5" id="KW-1185">Reference proteome</keyword>
<dbReference type="Pfam" id="PF16177">
    <property type="entry name" value="ACAS_N"/>
    <property type="match status" value="1"/>
</dbReference>
<proteinExistence type="inferred from homology"/>
<organism evidence="4 5">
    <name type="scientific">Hapsidospora chrysogenum (strain ATCC 11550 / CBS 779.69 / DSM 880 / IAM 14645 / JCM 23072 / IMI 49137)</name>
    <name type="common">Acremonium chrysogenum</name>
    <dbReference type="NCBI Taxonomy" id="857340"/>
    <lineage>
        <taxon>Eukaryota</taxon>
        <taxon>Fungi</taxon>
        <taxon>Dikarya</taxon>
        <taxon>Ascomycota</taxon>
        <taxon>Pezizomycotina</taxon>
        <taxon>Sordariomycetes</taxon>
        <taxon>Hypocreomycetidae</taxon>
        <taxon>Hypocreales</taxon>
        <taxon>Bionectriaceae</taxon>
        <taxon>Hapsidospora</taxon>
    </lineage>
</organism>
<dbReference type="InterPro" id="IPR020845">
    <property type="entry name" value="AMP-binding_CS"/>
</dbReference>
<dbReference type="OrthoDB" id="10253869at2759"/>
<evidence type="ECO:0000313" key="4">
    <source>
        <dbReference type="EMBL" id="KFH46641.1"/>
    </source>
</evidence>
<dbReference type="HOGENOM" id="CLU_000022_3_3_1"/>
<dbReference type="GO" id="GO:0030729">
    <property type="term" value="F:acetoacetate-CoA ligase activity"/>
    <property type="evidence" value="ECO:0007669"/>
    <property type="project" value="InterPro"/>
</dbReference>
<protein>
    <submittedName>
        <fullName evidence="4">Acetoacetyl-CoA synthetase-like protein</fullName>
    </submittedName>
</protein>
<feature type="domain" description="Acetyl-coenzyme A synthetase N-terminal" evidence="3">
    <location>
        <begin position="40"/>
        <end position="96"/>
    </location>
</feature>
<dbReference type="SUPFAM" id="SSF56801">
    <property type="entry name" value="Acetyl-CoA synthetase-like"/>
    <property type="match status" value="1"/>
</dbReference>
<evidence type="ECO:0000256" key="1">
    <source>
        <dbReference type="ARBA" id="ARBA00006432"/>
    </source>
</evidence>
<evidence type="ECO:0000259" key="3">
    <source>
        <dbReference type="Pfam" id="PF16177"/>
    </source>
</evidence>
<dbReference type="Gene3D" id="3.40.50.12780">
    <property type="entry name" value="N-terminal domain of ligase-like"/>
    <property type="match status" value="1"/>
</dbReference>
<dbReference type="InterPro" id="IPR005914">
    <property type="entry name" value="Acac_CoA_synth"/>
</dbReference>
<name>A0A086TBA9_HAPC1</name>
<dbReference type="Pfam" id="PF00501">
    <property type="entry name" value="AMP-binding"/>
    <property type="match status" value="1"/>
</dbReference>
<reference evidence="5" key="1">
    <citation type="journal article" date="2014" name="Genome Announc.">
        <title>Genome sequence and annotation of Acremonium chrysogenum, producer of the beta-lactam antibiotic cephalosporin C.</title>
        <authorList>
            <person name="Terfehr D."/>
            <person name="Dahlmann T.A."/>
            <person name="Specht T."/>
            <person name="Zadra I."/>
            <person name="Kuernsteiner H."/>
            <person name="Kueck U."/>
        </authorList>
    </citation>
    <scope>NUCLEOTIDE SEQUENCE [LARGE SCALE GENOMIC DNA]</scope>
    <source>
        <strain evidence="5">ATCC 11550 / CBS 779.69 / DSM 880 / IAM 14645 / JCM 23072 / IMI 49137</strain>
    </source>
</reference>
<dbReference type="Proteomes" id="UP000029964">
    <property type="component" value="Unassembled WGS sequence"/>
</dbReference>
<dbReference type="EMBL" id="JPKY01000017">
    <property type="protein sequence ID" value="KFH46641.1"/>
    <property type="molecule type" value="Genomic_DNA"/>
</dbReference>
<comment type="caution">
    <text evidence="4">The sequence shown here is derived from an EMBL/GenBank/DDBJ whole genome shotgun (WGS) entry which is preliminary data.</text>
</comment>